<dbReference type="InterPro" id="IPR003594">
    <property type="entry name" value="HATPase_dom"/>
</dbReference>
<dbReference type="SUPFAM" id="SSF47384">
    <property type="entry name" value="Homodimeric domain of signal transducing histidine kinase"/>
    <property type="match status" value="1"/>
</dbReference>
<evidence type="ECO:0000256" key="8">
    <source>
        <dbReference type="ARBA" id="ARBA00022989"/>
    </source>
</evidence>
<dbReference type="EMBL" id="BPQJ01000020">
    <property type="protein sequence ID" value="GJD63903.1"/>
    <property type="molecule type" value="Genomic_DNA"/>
</dbReference>
<accession>A0AA37HDF1</accession>
<keyword evidence="4" id="KW-0597">Phosphoprotein</keyword>
<gene>
    <name evidence="14" type="primary">sasA_13</name>
    <name evidence="14" type="ORF">MPEAHAMD_4077</name>
</gene>
<keyword evidence="5" id="KW-0808">Transferase</keyword>
<dbReference type="Proteomes" id="UP001055286">
    <property type="component" value="Unassembled WGS sequence"/>
</dbReference>
<keyword evidence="6 11" id="KW-0812">Transmembrane</keyword>
<dbReference type="InterPro" id="IPR005467">
    <property type="entry name" value="His_kinase_dom"/>
</dbReference>
<dbReference type="AlphaFoldDB" id="A0AA37HDF1"/>
<feature type="transmembrane region" description="Helical" evidence="11">
    <location>
        <begin position="68"/>
        <end position="87"/>
    </location>
</feature>
<proteinExistence type="predicted"/>
<protein>
    <recommendedName>
        <fullName evidence="3">histidine kinase</fullName>
        <ecNumber evidence="3">2.7.13.3</ecNumber>
    </recommendedName>
</protein>
<dbReference type="InterPro" id="IPR003660">
    <property type="entry name" value="HAMP_dom"/>
</dbReference>
<keyword evidence="9" id="KW-0902">Two-component regulatory system</keyword>
<name>A0AA37HDF1_9HYPH</name>
<dbReference type="Pfam" id="PF13756">
    <property type="entry name" value="Stimulus_sens_1"/>
    <property type="match status" value="1"/>
</dbReference>
<dbReference type="Gene3D" id="1.10.287.130">
    <property type="match status" value="1"/>
</dbReference>
<comment type="caution">
    <text evidence="14">The sequence shown here is derived from an EMBL/GenBank/DDBJ whole genome shotgun (WGS) entry which is preliminary data.</text>
</comment>
<dbReference type="InterPro" id="IPR050428">
    <property type="entry name" value="TCS_sensor_his_kinase"/>
</dbReference>
<evidence type="ECO:0000256" key="11">
    <source>
        <dbReference type="SAM" id="Phobius"/>
    </source>
</evidence>
<dbReference type="GO" id="GO:0016020">
    <property type="term" value="C:membrane"/>
    <property type="evidence" value="ECO:0007669"/>
    <property type="project" value="UniProtKB-SubCell"/>
</dbReference>
<evidence type="ECO:0000256" key="2">
    <source>
        <dbReference type="ARBA" id="ARBA00004370"/>
    </source>
</evidence>
<dbReference type="Gene3D" id="6.10.340.10">
    <property type="match status" value="1"/>
</dbReference>
<evidence type="ECO:0000256" key="7">
    <source>
        <dbReference type="ARBA" id="ARBA00022777"/>
    </source>
</evidence>
<dbReference type="Gene3D" id="3.30.565.10">
    <property type="entry name" value="Histidine kinase-like ATPase, C-terminal domain"/>
    <property type="match status" value="1"/>
</dbReference>
<dbReference type="SUPFAM" id="SSF55874">
    <property type="entry name" value="ATPase domain of HSP90 chaperone/DNA topoisomerase II/histidine kinase"/>
    <property type="match status" value="1"/>
</dbReference>
<evidence type="ECO:0000259" key="12">
    <source>
        <dbReference type="PROSITE" id="PS50109"/>
    </source>
</evidence>
<comment type="catalytic activity">
    <reaction evidence="1">
        <text>ATP + protein L-histidine = ADP + protein N-phospho-L-histidine.</text>
        <dbReference type="EC" id="2.7.13.3"/>
    </reaction>
</comment>
<feature type="domain" description="Histidine kinase" evidence="12">
    <location>
        <begin position="385"/>
        <end position="616"/>
    </location>
</feature>
<dbReference type="CDD" id="cd00082">
    <property type="entry name" value="HisKA"/>
    <property type="match status" value="1"/>
</dbReference>
<dbReference type="InterPro" id="IPR025919">
    <property type="entry name" value="Stimulus_sens_dom"/>
</dbReference>
<comment type="subcellular location">
    <subcellularLocation>
        <location evidence="2">Membrane</location>
    </subcellularLocation>
</comment>
<dbReference type="InterPro" id="IPR025908">
    <property type="entry name" value="Sensor_TM1"/>
</dbReference>
<evidence type="ECO:0000256" key="5">
    <source>
        <dbReference type="ARBA" id="ARBA00022679"/>
    </source>
</evidence>
<dbReference type="Pfam" id="PF02518">
    <property type="entry name" value="HATPase_c"/>
    <property type="match status" value="1"/>
</dbReference>
<dbReference type="SMART" id="SM00388">
    <property type="entry name" value="HisKA"/>
    <property type="match status" value="1"/>
</dbReference>
<reference evidence="14" key="2">
    <citation type="submission" date="2021-08" db="EMBL/GenBank/DDBJ databases">
        <authorList>
            <person name="Tani A."/>
            <person name="Ola A."/>
            <person name="Ogura Y."/>
            <person name="Katsura K."/>
            <person name="Hayashi T."/>
        </authorList>
    </citation>
    <scope>NUCLEOTIDE SEQUENCE</scope>
    <source>
        <strain evidence="14">JCM 32048</strain>
    </source>
</reference>
<evidence type="ECO:0000256" key="9">
    <source>
        <dbReference type="ARBA" id="ARBA00023012"/>
    </source>
</evidence>
<dbReference type="SMART" id="SM00387">
    <property type="entry name" value="HATPase_c"/>
    <property type="match status" value="1"/>
</dbReference>
<dbReference type="Pfam" id="PF00672">
    <property type="entry name" value="HAMP"/>
    <property type="match status" value="1"/>
</dbReference>
<evidence type="ECO:0000256" key="10">
    <source>
        <dbReference type="ARBA" id="ARBA00023136"/>
    </source>
</evidence>
<evidence type="ECO:0000256" key="6">
    <source>
        <dbReference type="ARBA" id="ARBA00022692"/>
    </source>
</evidence>
<dbReference type="PROSITE" id="PS50885">
    <property type="entry name" value="HAMP"/>
    <property type="match status" value="1"/>
</dbReference>
<dbReference type="GO" id="GO:0000155">
    <property type="term" value="F:phosphorelay sensor kinase activity"/>
    <property type="evidence" value="ECO:0007669"/>
    <property type="project" value="InterPro"/>
</dbReference>
<evidence type="ECO:0000313" key="14">
    <source>
        <dbReference type="EMBL" id="GJD63903.1"/>
    </source>
</evidence>
<keyword evidence="10 11" id="KW-0472">Membrane</keyword>
<dbReference type="SMART" id="SM00304">
    <property type="entry name" value="HAMP"/>
    <property type="match status" value="1"/>
</dbReference>
<dbReference type="EC" id="2.7.13.3" evidence="3"/>
<evidence type="ECO:0000256" key="1">
    <source>
        <dbReference type="ARBA" id="ARBA00000085"/>
    </source>
</evidence>
<evidence type="ECO:0000256" key="4">
    <source>
        <dbReference type="ARBA" id="ARBA00022553"/>
    </source>
</evidence>
<feature type="domain" description="HAMP" evidence="13">
    <location>
        <begin position="322"/>
        <end position="377"/>
    </location>
</feature>
<dbReference type="PANTHER" id="PTHR45436:SF5">
    <property type="entry name" value="SENSOR HISTIDINE KINASE TRCS"/>
    <property type="match status" value="1"/>
</dbReference>
<dbReference type="Pfam" id="PF00512">
    <property type="entry name" value="HisKA"/>
    <property type="match status" value="1"/>
</dbReference>
<dbReference type="InterPro" id="IPR004358">
    <property type="entry name" value="Sig_transdc_His_kin-like_C"/>
</dbReference>
<keyword evidence="8 11" id="KW-1133">Transmembrane helix</keyword>
<feature type="transmembrane region" description="Helical" evidence="11">
    <location>
        <begin position="300"/>
        <end position="321"/>
    </location>
</feature>
<dbReference type="PRINTS" id="PR00344">
    <property type="entry name" value="BCTRLSENSOR"/>
</dbReference>
<dbReference type="InterPro" id="IPR036890">
    <property type="entry name" value="HATPase_C_sf"/>
</dbReference>
<dbReference type="PROSITE" id="PS50109">
    <property type="entry name" value="HIS_KIN"/>
    <property type="match status" value="1"/>
</dbReference>
<keyword evidence="7" id="KW-0418">Kinase</keyword>
<organism evidence="14 15">
    <name type="scientific">Methylobacterium frigidaeris</name>
    <dbReference type="NCBI Taxonomy" id="2038277"/>
    <lineage>
        <taxon>Bacteria</taxon>
        <taxon>Pseudomonadati</taxon>
        <taxon>Pseudomonadota</taxon>
        <taxon>Alphaproteobacteria</taxon>
        <taxon>Hyphomicrobiales</taxon>
        <taxon>Methylobacteriaceae</taxon>
        <taxon>Methylobacterium</taxon>
    </lineage>
</organism>
<dbReference type="InterPro" id="IPR003661">
    <property type="entry name" value="HisK_dim/P_dom"/>
</dbReference>
<reference evidence="14" key="1">
    <citation type="journal article" date="2016" name="Front. Microbiol.">
        <title>Genome Sequence of the Piezophilic, Mesophilic Sulfate-Reducing Bacterium Desulfovibrio indicus J2T.</title>
        <authorList>
            <person name="Cao J."/>
            <person name="Maignien L."/>
            <person name="Shao Z."/>
            <person name="Alain K."/>
            <person name="Jebbar M."/>
        </authorList>
    </citation>
    <scope>NUCLEOTIDE SEQUENCE</scope>
    <source>
        <strain evidence="14">JCM 32048</strain>
    </source>
</reference>
<evidence type="ECO:0000259" key="13">
    <source>
        <dbReference type="PROSITE" id="PS50885"/>
    </source>
</evidence>
<dbReference type="CDD" id="cd06225">
    <property type="entry name" value="HAMP"/>
    <property type="match status" value="1"/>
</dbReference>
<sequence length="617" mass="66812">MSDGSALGAVRRLLANTGLARGRFLGASALKPSSEIDPDAEAAREPFGPRTVRRWIAQRFASSLTRRIVVLNLAGLIALLLGFLYLNQFRQGLIEARVQSLLTQGDIIAGAIAASATVDTDAITIDPDRLLQLQAGEGGAFSDETPSGLEFSLNPERVAPLLRRLITPTGTRARVYDRDGTMLIDSRGLYIRGDLSRDPPPARKDSPSLIEQAWNAVRTHVPGLGRPSSADEPGPADGRTLPEVQRALAGARGTLVRRNGPGETIVSVAVPIQRGRTVRGALLLSTQEGDIDKIIAAERFSLLQVFIIAALVMVVLSMLVAGQIVGPVGRLAEAAERVRTGIKSRQEIPDFTRRTDEIGHLSGALRDMTQALYRRLDAIENFAADVSHELKNPLTSLRSAVETLPLAKTDESRGRLMQVIQHDVKRLDRLISDIADASRLDAELARAEAGRVDLRKLITTVVSVANERRRRGDAAIDLAVEPAPAGIEDPFAILGHDSRLGQVVNNLLDNARSFSPKGASVRVALRRRRNAVELTVEDDGPGIPPHALERIFERFYTDRPEQGFGQNSGLGLSISRQIVQAHRGTIRAENRLGPLGEDGEPAVLGARFIVRIPAQSR</sequence>
<keyword evidence="15" id="KW-1185">Reference proteome</keyword>
<dbReference type="InterPro" id="IPR036097">
    <property type="entry name" value="HisK_dim/P_sf"/>
</dbReference>
<evidence type="ECO:0000313" key="15">
    <source>
        <dbReference type="Proteomes" id="UP001055286"/>
    </source>
</evidence>
<dbReference type="PANTHER" id="PTHR45436">
    <property type="entry name" value="SENSOR HISTIDINE KINASE YKOH"/>
    <property type="match status" value="1"/>
</dbReference>
<evidence type="ECO:0000256" key="3">
    <source>
        <dbReference type="ARBA" id="ARBA00012438"/>
    </source>
</evidence>
<dbReference type="Pfam" id="PF13755">
    <property type="entry name" value="Sensor_TM1"/>
    <property type="match status" value="1"/>
</dbReference>